<organism evidence="2 3">
    <name type="scientific">Actinotalea fermentans</name>
    <dbReference type="NCBI Taxonomy" id="43671"/>
    <lineage>
        <taxon>Bacteria</taxon>
        <taxon>Bacillati</taxon>
        <taxon>Actinomycetota</taxon>
        <taxon>Actinomycetes</taxon>
        <taxon>Micrococcales</taxon>
        <taxon>Cellulomonadaceae</taxon>
        <taxon>Actinotalea</taxon>
    </lineage>
</organism>
<feature type="region of interest" description="Disordered" evidence="1">
    <location>
        <begin position="1"/>
        <end position="26"/>
    </location>
</feature>
<protein>
    <submittedName>
        <fullName evidence="2">Uncharacterized protein</fullName>
    </submittedName>
</protein>
<gene>
    <name evidence="2" type="ORF">AFE02nite_16150</name>
</gene>
<comment type="caution">
    <text evidence="2">The sequence shown here is derived from an EMBL/GenBank/DDBJ whole genome shotgun (WGS) entry which is preliminary data.</text>
</comment>
<evidence type="ECO:0000256" key="1">
    <source>
        <dbReference type="SAM" id="MobiDB-lite"/>
    </source>
</evidence>
<reference evidence="2 3" key="1">
    <citation type="submission" date="2019-07" db="EMBL/GenBank/DDBJ databases">
        <title>Whole genome shotgun sequence of Actinotalea fermentans NBRC 105374.</title>
        <authorList>
            <person name="Hosoyama A."/>
            <person name="Uohara A."/>
            <person name="Ohji S."/>
            <person name="Ichikawa N."/>
        </authorList>
    </citation>
    <scope>NUCLEOTIDE SEQUENCE [LARGE SCALE GENOMIC DNA]</scope>
    <source>
        <strain evidence="2 3">NBRC 105374</strain>
    </source>
</reference>
<evidence type="ECO:0000313" key="2">
    <source>
        <dbReference type="EMBL" id="GEN79881.1"/>
    </source>
</evidence>
<keyword evidence="3" id="KW-1185">Reference proteome</keyword>
<sequence>MSTTLKTYAQDSPVPSPGEPGRPRGDSRALRLVSILASGLPVELGTPDEPALYTVPVVFSRQVTAAEREAIEDPGTARRLVEATGTEPGLAFTVDDRRLLIHNTSLRLLKDGLASAIGRMLQQIGTDLLAEQDRVTASAEARLSHERARLAAIARDAAEISFFAAADGDEPAAGEAT</sequence>
<feature type="compositionally biased region" description="Polar residues" evidence="1">
    <location>
        <begin position="1"/>
        <end position="10"/>
    </location>
</feature>
<dbReference type="AlphaFoldDB" id="A0A511YXG5"/>
<name>A0A511YXG5_9CELL</name>
<dbReference type="EMBL" id="BJYK01000004">
    <property type="protein sequence ID" value="GEN79881.1"/>
    <property type="molecule type" value="Genomic_DNA"/>
</dbReference>
<evidence type="ECO:0000313" key="3">
    <source>
        <dbReference type="Proteomes" id="UP000321484"/>
    </source>
</evidence>
<dbReference type="Proteomes" id="UP000321484">
    <property type="component" value="Unassembled WGS sequence"/>
</dbReference>
<accession>A0A511YXG5</accession>
<proteinExistence type="predicted"/>